<keyword evidence="16" id="KW-1185">Reference proteome</keyword>
<dbReference type="SMART" id="SM00248">
    <property type="entry name" value="ANK"/>
    <property type="match status" value="4"/>
</dbReference>
<evidence type="ECO:0000256" key="9">
    <source>
        <dbReference type="ARBA" id="ARBA00023136"/>
    </source>
</evidence>
<feature type="transmembrane region" description="Helical" evidence="13">
    <location>
        <begin position="279"/>
        <end position="299"/>
    </location>
</feature>
<keyword evidence="4 13" id="KW-0812">Transmembrane</keyword>
<evidence type="ECO:0000256" key="7">
    <source>
        <dbReference type="ARBA" id="ARBA00023043"/>
    </source>
</evidence>
<protein>
    <recommendedName>
        <fullName evidence="14">Ion transport domain-containing protein</fullName>
    </recommendedName>
</protein>
<dbReference type="InterPro" id="IPR005821">
    <property type="entry name" value="Ion_trans_dom"/>
</dbReference>
<gene>
    <name evidence="15" type="ORF">SK128_002283</name>
</gene>
<evidence type="ECO:0000256" key="8">
    <source>
        <dbReference type="ARBA" id="ARBA00023065"/>
    </source>
</evidence>
<accession>A0AAN8XIW7</accession>
<dbReference type="PROSITE" id="PS50088">
    <property type="entry name" value="ANK_REPEAT"/>
    <property type="match status" value="4"/>
</dbReference>
<keyword evidence="6 13" id="KW-1133">Transmembrane helix</keyword>
<keyword evidence="10" id="KW-0325">Glycoprotein</keyword>
<proteinExistence type="predicted"/>
<dbReference type="InterPro" id="IPR036770">
    <property type="entry name" value="Ankyrin_rpt-contain_sf"/>
</dbReference>
<evidence type="ECO:0000313" key="16">
    <source>
        <dbReference type="Proteomes" id="UP001381693"/>
    </source>
</evidence>
<dbReference type="SUPFAM" id="SSF48403">
    <property type="entry name" value="Ankyrin repeat"/>
    <property type="match status" value="1"/>
</dbReference>
<evidence type="ECO:0000313" key="15">
    <source>
        <dbReference type="EMBL" id="KAK7082488.1"/>
    </source>
</evidence>
<dbReference type="GO" id="GO:0034703">
    <property type="term" value="C:cation channel complex"/>
    <property type="evidence" value="ECO:0007669"/>
    <property type="project" value="UniProtKB-ARBA"/>
</dbReference>
<dbReference type="Proteomes" id="UP001381693">
    <property type="component" value="Unassembled WGS sequence"/>
</dbReference>
<feature type="transmembrane region" description="Helical" evidence="13">
    <location>
        <begin position="513"/>
        <end position="535"/>
    </location>
</feature>
<evidence type="ECO:0000256" key="12">
    <source>
        <dbReference type="PROSITE-ProRule" id="PRU00023"/>
    </source>
</evidence>
<feature type="transmembrane region" description="Helical" evidence="13">
    <location>
        <begin position="371"/>
        <end position="393"/>
    </location>
</feature>
<keyword evidence="5" id="KW-0677">Repeat</keyword>
<evidence type="ECO:0000259" key="14">
    <source>
        <dbReference type="Pfam" id="PF00520"/>
    </source>
</evidence>
<evidence type="ECO:0000256" key="3">
    <source>
        <dbReference type="ARBA" id="ARBA00022606"/>
    </source>
</evidence>
<keyword evidence="3" id="KW-0716">Sensory transduction</keyword>
<evidence type="ECO:0000256" key="13">
    <source>
        <dbReference type="SAM" id="Phobius"/>
    </source>
</evidence>
<feature type="domain" description="Ion transport" evidence="14">
    <location>
        <begin position="345"/>
        <end position="539"/>
    </location>
</feature>
<evidence type="ECO:0000256" key="5">
    <source>
        <dbReference type="ARBA" id="ARBA00022737"/>
    </source>
</evidence>
<evidence type="ECO:0000256" key="1">
    <source>
        <dbReference type="ARBA" id="ARBA00004141"/>
    </source>
</evidence>
<organism evidence="15 16">
    <name type="scientific">Halocaridina rubra</name>
    <name type="common">Hawaiian red shrimp</name>
    <dbReference type="NCBI Taxonomy" id="373956"/>
    <lineage>
        <taxon>Eukaryota</taxon>
        <taxon>Metazoa</taxon>
        <taxon>Ecdysozoa</taxon>
        <taxon>Arthropoda</taxon>
        <taxon>Crustacea</taxon>
        <taxon>Multicrustacea</taxon>
        <taxon>Malacostraca</taxon>
        <taxon>Eumalacostraca</taxon>
        <taxon>Eucarida</taxon>
        <taxon>Decapoda</taxon>
        <taxon>Pleocyemata</taxon>
        <taxon>Caridea</taxon>
        <taxon>Atyoidea</taxon>
        <taxon>Atyidae</taxon>
        <taxon>Halocaridina</taxon>
    </lineage>
</organism>
<evidence type="ECO:0000256" key="4">
    <source>
        <dbReference type="ARBA" id="ARBA00022692"/>
    </source>
</evidence>
<dbReference type="InterPro" id="IPR052076">
    <property type="entry name" value="TRP_cation_channel"/>
</dbReference>
<evidence type="ECO:0000256" key="6">
    <source>
        <dbReference type="ARBA" id="ARBA00022989"/>
    </source>
</evidence>
<keyword evidence="11" id="KW-0407">Ion channel</keyword>
<dbReference type="PANTHER" id="PTHR47143">
    <property type="entry name" value="TRANSIENT RECEPTOR POTENTIAL CATION CHANNEL PROTEIN PAINLESS"/>
    <property type="match status" value="1"/>
</dbReference>
<dbReference type="EMBL" id="JAXCGZ010004000">
    <property type="protein sequence ID" value="KAK7082488.1"/>
    <property type="molecule type" value="Genomic_DNA"/>
</dbReference>
<dbReference type="PROSITE" id="PS50297">
    <property type="entry name" value="ANK_REP_REGION"/>
    <property type="match status" value="3"/>
</dbReference>
<keyword evidence="7 12" id="KW-0040">ANK repeat</keyword>
<reference evidence="15 16" key="1">
    <citation type="submission" date="2023-11" db="EMBL/GenBank/DDBJ databases">
        <title>Halocaridina rubra genome assembly.</title>
        <authorList>
            <person name="Smith C."/>
        </authorList>
    </citation>
    <scope>NUCLEOTIDE SEQUENCE [LARGE SCALE GENOMIC DNA]</scope>
    <source>
        <strain evidence="15">EP-1</strain>
        <tissue evidence="15">Whole</tissue>
    </source>
</reference>
<feature type="repeat" description="ANK" evidence="12">
    <location>
        <begin position="57"/>
        <end position="89"/>
    </location>
</feature>
<feature type="transmembrane region" description="Helical" evidence="13">
    <location>
        <begin position="346"/>
        <end position="364"/>
    </location>
</feature>
<keyword evidence="2" id="KW-0813">Transport</keyword>
<evidence type="ECO:0000256" key="10">
    <source>
        <dbReference type="ARBA" id="ARBA00023180"/>
    </source>
</evidence>
<dbReference type="Pfam" id="PF12796">
    <property type="entry name" value="Ank_2"/>
    <property type="match status" value="1"/>
</dbReference>
<feature type="repeat" description="ANK" evidence="12">
    <location>
        <begin position="90"/>
        <end position="114"/>
    </location>
</feature>
<dbReference type="Pfam" id="PF00023">
    <property type="entry name" value="Ank"/>
    <property type="match status" value="1"/>
</dbReference>
<dbReference type="Pfam" id="PF00520">
    <property type="entry name" value="Ion_trans"/>
    <property type="match status" value="1"/>
</dbReference>
<dbReference type="GO" id="GO:0005216">
    <property type="term" value="F:monoatomic ion channel activity"/>
    <property type="evidence" value="ECO:0007669"/>
    <property type="project" value="InterPro"/>
</dbReference>
<dbReference type="PANTHER" id="PTHR47143:SF1">
    <property type="entry name" value="ION_TRANS DOMAIN-CONTAINING PROTEIN"/>
    <property type="match status" value="1"/>
</dbReference>
<feature type="repeat" description="ANK" evidence="12">
    <location>
        <begin position="125"/>
        <end position="157"/>
    </location>
</feature>
<keyword evidence="9 13" id="KW-0472">Membrane</keyword>
<evidence type="ECO:0000256" key="11">
    <source>
        <dbReference type="ARBA" id="ARBA00023303"/>
    </source>
</evidence>
<evidence type="ECO:0000256" key="2">
    <source>
        <dbReference type="ARBA" id="ARBA00022448"/>
    </source>
</evidence>
<dbReference type="InterPro" id="IPR002110">
    <property type="entry name" value="Ankyrin_rpt"/>
</dbReference>
<dbReference type="Gene3D" id="1.25.40.20">
    <property type="entry name" value="Ankyrin repeat-containing domain"/>
    <property type="match status" value="2"/>
</dbReference>
<feature type="repeat" description="ANK" evidence="12">
    <location>
        <begin position="158"/>
        <end position="190"/>
    </location>
</feature>
<dbReference type="AlphaFoldDB" id="A0AAN8XIW7"/>
<feature type="transmembrane region" description="Helical" evidence="13">
    <location>
        <begin position="437"/>
        <end position="461"/>
    </location>
</feature>
<comment type="caution">
    <text evidence="15">The sequence shown here is derived from an EMBL/GenBank/DDBJ whole genome shotgun (WGS) entry which is preliminary data.</text>
</comment>
<sequence>MLNKGESEAKSASLSDPLGTWDPDAASLLKVVDSENIDALEILLAKGVHVNGHGGSFHETGLHRAAQIGWTAGVNFLLSMGASVYAKNQFGQTPLHYAAASRSNTCIKLLLEHGRPGVLDHRDMRGHTPLHDAAASGCVSAINLLVKAGALIRAKDANGETPLHKAAKARSVPCMISLLNAGAELGSVDANGESVLAYTLLHLPGTIDELFDQCIRTNSSKLNTKTLEASMNFIPLTGSIKKNQVQNLQTFVDMGHAKLLGHPLLETFLFLKWMKVRKLFLIEVIFYLLYAVLTTVFSFNKFVWTTSNTTVEAVVEKRGEDWRYWAEEHVCSHSSIGPLSMGTDRTFKYIVMFQTTLILLQQLLSLLQNKLAWFHSISGVLHVIITILVLAVVPSTVPMEWQHHLATWLLLLMWTECMLLIGRFPNCGIYVVMFTRVATVFLKIFAIYFCLLIAFASAFYITLNFTEGDVEEAKVFTNPALTFVKTLTMMIGELNFGEEFVSGLSHLMFTGHIIFLFFIILVSIILSNLLVALAVNDVQ</sequence>
<feature type="transmembrane region" description="Helical" evidence="13">
    <location>
        <begin position="405"/>
        <end position="425"/>
    </location>
</feature>
<keyword evidence="8" id="KW-0406">Ion transport</keyword>
<comment type="subcellular location">
    <subcellularLocation>
        <location evidence="1">Membrane</location>
        <topology evidence="1">Multi-pass membrane protein</topology>
    </subcellularLocation>
</comment>
<name>A0AAN8XIW7_HALRR</name>
<feature type="non-terminal residue" evidence="15">
    <location>
        <position position="539"/>
    </location>
</feature>